<dbReference type="EMBL" id="FOJM01000015">
    <property type="protein sequence ID" value="SFA55675.1"/>
    <property type="molecule type" value="Genomic_DNA"/>
</dbReference>
<protein>
    <submittedName>
        <fullName evidence="1">Uncharacterized protein</fullName>
    </submittedName>
</protein>
<accession>A0A1I0TV13</accession>
<organism evidence="1 2">
    <name type="scientific">Pedobacter suwonensis</name>
    <dbReference type="NCBI Taxonomy" id="332999"/>
    <lineage>
        <taxon>Bacteria</taxon>
        <taxon>Pseudomonadati</taxon>
        <taxon>Bacteroidota</taxon>
        <taxon>Sphingobacteriia</taxon>
        <taxon>Sphingobacteriales</taxon>
        <taxon>Sphingobacteriaceae</taxon>
        <taxon>Pedobacter</taxon>
    </lineage>
</organism>
<name>A0A1I0TV13_9SPHI</name>
<keyword evidence="2" id="KW-1185">Reference proteome</keyword>
<proteinExistence type="predicted"/>
<dbReference type="Proteomes" id="UP000198836">
    <property type="component" value="Unassembled WGS sequence"/>
</dbReference>
<gene>
    <name evidence="1" type="ORF">SAMN04488511_11517</name>
</gene>
<evidence type="ECO:0000313" key="1">
    <source>
        <dbReference type="EMBL" id="SFA55675.1"/>
    </source>
</evidence>
<evidence type="ECO:0000313" key="2">
    <source>
        <dbReference type="Proteomes" id="UP000198836"/>
    </source>
</evidence>
<reference evidence="2" key="1">
    <citation type="submission" date="2016-10" db="EMBL/GenBank/DDBJ databases">
        <authorList>
            <person name="Varghese N."/>
            <person name="Submissions S."/>
        </authorList>
    </citation>
    <scope>NUCLEOTIDE SEQUENCE [LARGE SCALE GENOMIC DNA]</scope>
    <source>
        <strain evidence="2">DSM 18130</strain>
    </source>
</reference>
<dbReference type="AlphaFoldDB" id="A0A1I0TV13"/>
<sequence length="53" mass="5963">MVSGVEDGNKSLNMRGNCFYLVISKSAQERGRQYKIYETLVSFEMATAILSLI</sequence>